<proteinExistence type="predicted"/>
<reference evidence="2 3" key="1">
    <citation type="submission" date="2013-09" db="EMBL/GenBank/DDBJ databases">
        <authorList>
            <person name="Zeng Z."/>
            <person name="Chen C."/>
        </authorList>
    </citation>
    <scope>NUCLEOTIDE SEQUENCE [LARGE SCALE GENOMIC DNA]</scope>
    <source>
        <strain evidence="2 3">WB 3.3-2</strain>
    </source>
</reference>
<keyword evidence="1" id="KW-0732">Signal</keyword>
<organism evidence="2 3">
    <name type="scientific">Flavobacterium rivuli WB 3.3-2 = DSM 21788</name>
    <dbReference type="NCBI Taxonomy" id="1121895"/>
    <lineage>
        <taxon>Bacteria</taxon>
        <taxon>Pseudomonadati</taxon>
        <taxon>Bacteroidota</taxon>
        <taxon>Flavobacteriia</taxon>
        <taxon>Flavobacteriales</taxon>
        <taxon>Flavobacteriaceae</taxon>
        <taxon>Flavobacterium</taxon>
    </lineage>
</organism>
<dbReference type="InterPro" id="IPR025634">
    <property type="entry name" value="DUF4292"/>
</dbReference>
<dbReference type="AlphaFoldDB" id="A0A0A2M2T6"/>
<evidence type="ECO:0008006" key="4">
    <source>
        <dbReference type="Google" id="ProtNLM"/>
    </source>
</evidence>
<sequence length="258" mass="28991">MKKSIIVVIALTALLSSCKSKQAVVTEQAASEDKAALEIIEGHYKAPRNFETLLIKADAAYKDSKISQKVSAEIRIKKDESILVIIRWLGITMAKAYITPTEVSYYEKLNSTYFKGDYVVLSRWLGTELNYAKVQNMLTGEALDDLNKGTYKASLQDGLYKLIGKEKGGIVKEFLFEGANYLLKKQHVEQAGQSPRSLDIQYPAHSNYPQAVLPAAIKIEAEQKDKVSIDIQYTSVKFDEKLTFPYDVPEGYDQIFID</sequence>
<feature type="chain" id="PRO_5002002654" description="Deoxyuridine 5'-triphosphate nucleotidohydrolase" evidence="1">
    <location>
        <begin position="24"/>
        <end position="258"/>
    </location>
</feature>
<comment type="caution">
    <text evidence="2">The sequence shown here is derived from an EMBL/GenBank/DDBJ whole genome shotgun (WGS) entry which is preliminary data.</text>
</comment>
<keyword evidence="3" id="KW-1185">Reference proteome</keyword>
<dbReference type="eggNOG" id="ENOG50320DW">
    <property type="taxonomic scope" value="Bacteria"/>
</dbReference>
<evidence type="ECO:0000313" key="2">
    <source>
        <dbReference type="EMBL" id="KGO85758.1"/>
    </source>
</evidence>
<dbReference type="RefSeq" id="WP_020214878.1">
    <property type="nucleotide sequence ID" value="NZ_JRLX01000016.1"/>
</dbReference>
<evidence type="ECO:0000313" key="3">
    <source>
        <dbReference type="Proteomes" id="UP000030152"/>
    </source>
</evidence>
<protein>
    <recommendedName>
        <fullName evidence="4">Deoxyuridine 5'-triphosphate nucleotidohydrolase</fullName>
    </recommendedName>
</protein>
<dbReference type="PROSITE" id="PS51257">
    <property type="entry name" value="PROKAR_LIPOPROTEIN"/>
    <property type="match status" value="1"/>
</dbReference>
<accession>A0A0A2M2T6</accession>
<dbReference type="Gene3D" id="2.50.20.10">
    <property type="entry name" value="Lipoprotein localisation LolA/LolB/LppX"/>
    <property type="match status" value="1"/>
</dbReference>
<evidence type="ECO:0000256" key="1">
    <source>
        <dbReference type="SAM" id="SignalP"/>
    </source>
</evidence>
<dbReference type="Proteomes" id="UP000030152">
    <property type="component" value="Unassembled WGS sequence"/>
</dbReference>
<gene>
    <name evidence="2" type="ORF">Q765_14105</name>
</gene>
<dbReference type="EMBL" id="JRLX01000016">
    <property type="protein sequence ID" value="KGO85758.1"/>
    <property type="molecule type" value="Genomic_DNA"/>
</dbReference>
<name>A0A0A2M2T6_9FLAO</name>
<dbReference type="Pfam" id="PF14125">
    <property type="entry name" value="DUF4292"/>
    <property type="match status" value="1"/>
</dbReference>
<feature type="signal peptide" evidence="1">
    <location>
        <begin position="1"/>
        <end position="23"/>
    </location>
</feature>
<dbReference type="STRING" id="1121895.GCA_000378485_03703"/>
<dbReference type="OrthoDB" id="849114at2"/>